<dbReference type="STRING" id="1648404.CP97_09810"/>
<dbReference type="PANTHER" id="PTHR40590:SF1">
    <property type="entry name" value="CYTOPLASMIC PROTEIN"/>
    <property type="match status" value="1"/>
</dbReference>
<gene>
    <name evidence="1" type="ORF">CP97_09810</name>
</gene>
<dbReference type="AlphaFoldDB" id="A0A0H4W1G6"/>
<dbReference type="Proteomes" id="UP000059113">
    <property type="component" value="Chromosome"/>
</dbReference>
<sequence>MGALWLVGCSAPNDDARQVWPEPSPAVWEITAPEGQKGWLFGTIHALPDEVEWRTPLIDHTLTQSGVLVVEVADLGDPTGPDLFNQLAHAPGQPPLTQRVAPVHRPALRALLNEAERQDEDFPDTESWAAALSLAAAVREGDPRNGVDRVLLSQTQDVVALESYDGQLAMFDMLSAEAQSALLAGVAEERKRNAGGVAVDAWLTGNDQWMVGQLNGPLLAHPELKAVLLTRRNAAWAQRIAALIREGRAPFVAVGASHVVGVEGLADLLSKRGYDVQRLPDIE</sequence>
<organism evidence="1 2">
    <name type="scientific">Aurantiacibacter atlanticus</name>
    <dbReference type="NCBI Taxonomy" id="1648404"/>
    <lineage>
        <taxon>Bacteria</taxon>
        <taxon>Pseudomonadati</taxon>
        <taxon>Pseudomonadota</taxon>
        <taxon>Alphaproteobacteria</taxon>
        <taxon>Sphingomonadales</taxon>
        <taxon>Erythrobacteraceae</taxon>
        <taxon>Aurantiacibacter</taxon>
    </lineage>
</organism>
<proteinExistence type="predicted"/>
<dbReference type="InterPro" id="IPR047111">
    <property type="entry name" value="YbaP-like"/>
</dbReference>
<keyword evidence="2" id="KW-1185">Reference proteome</keyword>
<evidence type="ECO:0000313" key="2">
    <source>
        <dbReference type="Proteomes" id="UP000059113"/>
    </source>
</evidence>
<dbReference type="Pfam" id="PF01963">
    <property type="entry name" value="TraB_PrgY_gumN"/>
    <property type="match status" value="1"/>
</dbReference>
<dbReference type="RefSeq" id="WP_048885784.1">
    <property type="nucleotide sequence ID" value="NZ_CP011310.1"/>
</dbReference>
<evidence type="ECO:0000313" key="1">
    <source>
        <dbReference type="EMBL" id="AKQ43353.2"/>
    </source>
</evidence>
<dbReference type="EMBL" id="CP011310">
    <property type="protein sequence ID" value="AKQ43353.2"/>
    <property type="molecule type" value="Genomic_DNA"/>
</dbReference>
<name>A0A0H4W1G6_9SPHN</name>
<dbReference type="PANTHER" id="PTHR40590">
    <property type="entry name" value="CYTOPLASMIC PROTEIN-RELATED"/>
    <property type="match status" value="1"/>
</dbReference>
<dbReference type="KEGG" id="ery:CP97_09810"/>
<accession>A0A0H4W1G6</accession>
<reference evidence="1 2" key="1">
    <citation type="journal article" date="2015" name="Int. J. Syst. Evol. Microbiol.">
        <title>Erythrobacter atlanticus sp. nov., a bacterium from ocean sediment able to degrade polycyclic aromatic hydrocarbons.</title>
        <authorList>
            <person name="Zhuang L."/>
            <person name="Liu Y."/>
            <person name="Wang L."/>
            <person name="Wang W."/>
            <person name="Shao Z."/>
        </authorList>
    </citation>
    <scope>NUCLEOTIDE SEQUENCE [LARGE SCALE GENOMIC DNA]</scope>
    <source>
        <strain evidence="2">s21-N3</strain>
    </source>
</reference>
<dbReference type="CDD" id="cd14789">
    <property type="entry name" value="Tiki"/>
    <property type="match status" value="1"/>
</dbReference>
<reference evidence="2" key="2">
    <citation type="submission" date="2015-04" db="EMBL/GenBank/DDBJ databases">
        <title>The complete genome sequence of Erythrobacter sp. s21-N3.</title>
        <authorList>
            <person name="Zhuang L."/>
            <person name="Liu Y."/>
            <person name="Shao Z."/>
        </authorList>
    </citation>
    <scope>NUCLEOTIDE SEQUENCE [LARGE SCALE GENOMIC DNA]</scope>
    <source>
        <strain evidence="2">s21-N3</strain>
    </source>
</reference>
<dbReference type="InterPro" id="IPR002816">
    <property type="entry name" value="TraB/PrgY/GumN_fam"/>
</dbReference>
<protein>
    <recommendedName>
        <fullName evidence="3">TraB/GumN family protein</fullName>
    </recommendedName>
</protein>
<evidence type="ECO:0008006" key="3">
    <source>
        <dbReference type="Google" id="ProtNLM"/>
    </source>
</evidence>